<evidence type="ECO:0000313" key="2">
    <source>
        <dbReference type="Proteomes" id="UP000814033"/>
    </source>
</evidence>
<accession>A0ACB8RU90</accession>
<protein>
    <submittedName>
        <fullName evidence="1">Uncharacterized protein</fullName>
    </submittedName>
</protein>
<organism evidence="1 2">
    <name type="scientific">Auriscalpium vulgare</name>
    <dbReference type="NCBI Taxonomy" id="40419"/>
    <lineage>
        <taxon>Eukaryota</taxon>
        <taxon>Fungi</taxon>
        <taxon>Dikarya</taxon>
        <taxon>Basidiomycota</taxon>
        <taxon>Agaricomycotina</taxon>
        <taxon>Agaricomycetes</taxon>
        <taxon>Russulales</taxon>
        <taxon>Auriscalpiaceae</taxon>
        <taxon>Auriscalpium</taxon>
    </lineage>
</organism>
<dbReference type="Proteomes" id="UP000814033">
    <property type="component" value="Unassembled WGS sequence"/>
</dbReference>
<proteinExistence type="predicted"/>
<comment type="caution">
    <text evidence="1">The sequence shown here is derived from an EMBL/GenBank/DDBJ whole genome shotgun (WGS) entry which is preliminary data.</text>
</comment>
<reference evidence="1" key="2">
    <citation type="journal article" date="2022" name="New Phytol.">
        <title>Evolutionary transition to the ectomycorrhizal habit in the genomes of a hyperdiverse lineage of mushroom-forming fungi.</title>
        <authorList>
            <person name="Looney B."/>
            <person name="Miyauchi S."/>
            <person name="Morin E."/>
            <person name="Drula E."/>
            <person name="Courty P.E."/>
            <person name="Kohler A."/>
            <person name="Kuo A."/>
            <person name="LaButti K."/>
            <person name="Pangilinan J."/>
            <person name="Lipzen A."/>
            <person name="Riley R."/>
            <person name="Andreopoulos W."/>
            <person name="He G."/>
            <person name="Johnson J."/>
            <person name="Nolan M."/>
            <person name="Tritt A."/>
            <person name="Barry K.W."/>
            <person name="Grigoriev I.V."/>
            <person name="Nagy L.G."/>
            <person name="Hibbett D."/>
            <person name="Henrissat B."/>
            <person name="Matheny P.B."/>
            <person name="Labbe J."/>
            <person name="Martin F.M."/>
        </authorList>
    </citation>
    <scope>NUCLEOTIDE SEQUENCE</scope>
    <source>
        <strain evidence="1">FP105234-sp</strain>
    </source>
</reference>
<name>A0ACB8RU90_9AGAM</name>
<keyword evidence="2" id="KW-1185">Reference proteome</keyword>
<gene>
    <name evidence="1" type="ORF">FA95DRAFT_1285636</name>
</gene>
<evidence type="ECO:0000313" key="1">
    <source>
        <dbReference type="EMBL" id="KAI0047093.1"/>
    </source>
</evidence>
<reference evidence="1" key="1">
    <citation type="submission" date="2021-02" db="EMBL/GenBank/DDBJ databases">
        <authorList>
            <consortium name="DOE Joint Genome Institute"/>
            <person name="Ahrendt S."/>
            <person name="Looney B.P."/>
            <person name="Miyauchi S."/>
            <person name="Morin E."/>
            <person name="Drula E."/>
            <person name="Courty P.E."/>
            <person name="Chicoki N."/>
            <person name="Fauchery L."/>
            <person name="Kohler A."/>
            <person name="Kuo A."/>
            <person name="Labutti K."/>
            <person name="Pangilinan J."/>
            <person name="Lipzen A."/>
            <person name="Riley R."/>
            <person name="Andreopoulos W."/>
            <person name="He G."/>
            <person name="Johnson J."/>
            <person name="Barry K.W."/>
            <person name="Grigoriev I.V."/>
            <person name="Nagy L."/>
            <person name="Hibbett D."/>
            <person name="Henrissat B."/>
            <person name="Matheny P.B."/>
            <person name="Labbe J."/>
            <person name="Martin F."/>
        </authorList>
    </citation>
    <scope>NUCLEOTIDE SEQUENCE</scope>
    <source>
        <strain evidence="1">FP105234-sp</strain>
    </source>
</reference>
<sequence length="83" mass="9399">MLRRKGHGTGSSLDLGFWAVRALKDEKGQEIGIEAGSGAYKTSHSSMLGDLDLDSDERFTWKDEFAELDQWADDDEYDEYDGY</sequence>
<dbReference type="EMBL" id="MU275911">
    <property type="protein sequence ID" value="KAI0047093.1"/>
    <property type="molecule type" value="Genomic_DNA"/>
</dbReference>